<dbReference type="InterPro" id="IPR036565">
    <property type="entry name" value="Mur-like_cat_sf"/>
</dbReference>
<feature type="domain" description="Mur ligase central" evidence="24">
    <location>
        <begin position="59"/>
        <end position="273"/>
    </location>
</feature>
<sequence>MSSLLTPFNTYQEVLDYLYVQLPMFQKVGASAYKKDLDNTLKLLAALGNPEKKFKTIHVAGTNGKGSSSHYLSAILQTAGYKTGLYTSPHLKNFTERIKLNGVEMPESEVLDFMNRAVPLLAEIKPSFFEFTVAMAFDYFARQEVDIAVIEVGMGGRLDSTNVIRPEASLITNISFDHQQWLGSTLAEIATEKAGIIKKETPVVISEKQESIAQVFADKAALLNAPLFMATEHYSASFDGDDVMVQALGEVSVIHKFHLPQAGLYQTKNIPGVLTVIDALKRKGFSISDDQVKVGIEQMKALTGLKGRWQILSQDPLIICDVGHNEAGVSFIVDQLSRQQYDKLHIVWGTVNDKDISKVLELLPKEANYYFCKADIPRALDADKLAQQAAKQGLIGQIIPEVRATIIEARRNAAKNDLIFIGGSTFVVAEIDNL</sequence>
<organism evidence="25 26">
    <name type="scientific">Fulvivirga sediminis</name>
    <dbReference type="NCBI Taxonomy" id="2803949"/>
    <lineage>
        <taxon>Bacteria</taxon>
        <taxon>Pseudomonadati</taxon>
        <taxon>Bacteroidota</taxon>
        <taxon>Cytophagia</taxon>
        <taxon>Cytophagales</taxon>
        <taxon>Fulvivirgaceae</taxon>
        <taxon>Fulvivirga</taxon>
    </lineage>
</organism>
<dbReference type="PIRSF" id="PIRSF001563">
    <property type="entry name" value="Folylpolyglu_synth"/>
    <property type="match status" value="1"/>
</dbReference>
<evidence type="ECO:0000256" key="22">
    <source>
        <dbReference type="PIRNR" id="PIRNR001563"/>
    </source>
</evidence>
<dbReference type="EC" id="6.3.2.17" evidence="7"/>
<comment type="pathway">
    <text evidence="3">Cofactor biosynthesis; tetrahydrofolate biosynthesis; 7,8-dihydrofolate from 2-amino-4-hydroxy-6-hydroxymethyl-7,8-dihydropteridine diphosphate and 4-aminobenzoate: step 2/2.</text>
</comment>
<dbReference type="RefSeq" id="WP_202243392.1">
    <property type="nucleotide sequence ID" value="NZ_JAESIY010000003.1"/>
</dbReference>
<dbReference type="AlphaFoldDB" id="A0A937K0L4"/>
<dbReference type="GO" id="GO:0005524">
    <property type="term" value="F:ATP binding"/>
    <property type="evidence" value="ECO:0007669"/>
    <property type="project" value="UniProtKB-KW"/>
</dbReference>
<comment type="similarity">
    <text evidence="5 22">Belongs to the folylpolyglutamate synthase family.</text>
</comment>
<evidence type="ECO:0000313" key="26">
    <source>
        <dbReference type="Proteomes" id="UP000659388"/>
    </source>
</evidence>
<evidence type="ECO:0000256" key="1">
    <source>
        <dbReference type="ARBA" id="ARBA00001946"/>
    </source>
</evidence>
<evidence type="ECO:0000256" key="9">
    <source>
        <dbReference type="ARBA" id="ARBA00022598"/>
    </source>
</evidence>
<evidence type="ECO:0000259" key="24">
    <source>
        <dbReference type="Pfam" id="PF08245"/>
    </source>
</evidence>
<evidence type="ECO:0000256" key="6">
    <source>
        <dbReference type="ARBA" id="ARBA00013023"/>
    </source>
</evidence>
<keyword evidence="14" id="KW-0289">Folate biosynthesis</keyword>
<comment type="caution">
    <text evidence="25">The sequence shown here is derived from an EMBL/GenBank/DDBJ whole genome shotgun (WGS) entry which is preliminary data.</text>
</comment>
<dbReference type="Gene3D" id="3.40.1190.10">
    <property type="entry name" value="Mur-like, catalytic domain"/>
    <property type="match status" value="1"/>
</dbReference>
<dbReference type="GO" id="GO:0008841">
    <property type="term" value="F:dihydrofolate synthase activity"/>
    <property type="evidence" value="ECO:0007669"/>
    <property type="project" value="UniProtKB-EC"/>
</dbReference>
<dbReference type="GO" id="GO:0046872">
    <property type="term" value="F:metal ion binding"/>
    <property type="evidence" value="ECO:0007669"/>
    <property type="project" value="UniProtKB-KW"/>
</dbReference>
<keyword evidence="9 22" id="KW-0436">Ligase</keyword>
<evidence type="ECO:0000256" key="5">
    <source>
        <dbReference type="ARBA" id="ARBA00008276"/>
    </source>
</evidence>
<comment type="cofactor">
    <cofactor evidence="1">
        <name>Mg(2+)</name>
        <dbReference type="ChEBI" id="CHEBI:18420"/>
    </cofactor>
</comment>
<dbReference type="PROSITE" id="PS01012">
    <property type="entry name" value="FOLYLPOLYGLU_SYNT_2"/>
    <property type="match status" value="1"/>
</dbReference>
<dbReference type="EMBL" id="JAESIY010000003">
    <property type="protein sequence ID" value="MBL3655707.1"/>
    <property type="molecule type" value="Genomic_DNA"/>
</dbReference>
<dbReference type="GO" id="GO:0004326">
    <property type="term" value="F:tetrahydrofolylpolyglutamate synthase activity"/>
    <property type="evidence" value="ECO:0007669"/>
    <property type="project" value="UniProtKB-EC"/>
</dbReference>
<evidence type="ECO:0000256" key="8">
    <source>
        <dbReference type="ARBA" id="ARBA00019357"/>
    </source>
</evidence>
<evidence type="ECO:0000259" key="23">
    <source>
        <dbReference type="Pfam" id="PF02875"/>
    </source>
</evidence>
<dbReference type="InterPro" id="IPR013221">
    <property type="entry name" value="Mur_ligase_cen"/>
</dbReference>
<evidence type="ECO:0000313" key="25">
    <source>
        <dbReference type="EMBL" id="MBL3655707.1"/>
    </source>
</evidence>
<comment type="catalytic activity">
    <reaction evidence="21">
        <text>7,8-dihydropteroate + L-glutamate + ATP = 7,8-dihydrofolate + ADP + phosphate + H(+)</text>
        <dbReference type="Rhea" id="RHEA:23584"/>
        <dbReference type="ChEBI" id="CHEBI:15378"/>
        <dbReference type="ChEBI" id="CHEBI:17839"/>
        <dbReference type="ChEBI" id="CHEBI:29985"/>
        <dbReference type="ChEBI" id="CHEBI:30616"/>
        <dbReference type="ChEBI" id="CHEBI:43474"/>
        <dbReference type="ChEBI" id="CHEBI:57451"/>
        <dbReference type="ChEBI" id="CHEBI:456216"/>
        <dbReference type="EC" id="6.3.2.12"/>
    </reaction>
</comment>
<dbReference type="SUPFAM" id="SSF53244">
    <property type="entry name" value="MurD-like peptide ligases, peptide-binding domain"/>
    <property type="match status" value="1"/>
</dbReference>
<dbReference type="NCBIfam" id="TIGR01499">
    <property type="entry name" value="folC"/>
    <property type="match status" value="1"/>
</dbReference>
<comment type="catalytic activity">
    <reaction evidence="20">
        <text>(6R)-5,10-methylenetetrahydrofolyl-(gamma-L-Glu)(n) + L-glutamate + ATP = (6R)-5,10-methylenetetrahydrofolyl-(gamma-L-Glu)(n+1) + ADP + phosphate + H(+)</text>
        <dbReference type="Rhea" id="RHEA:51912"/>
        <dbReference type="Rhea" id="RHEA-COMP:13257"/>
        <dbReference type="Rhea" id="RHEA-COMP:13258"/>
        <dbReference type="ChEBI" id="CHEBI:15378"/>
        <dbReference type="ChEBI" id="CHEBI:29985"/>
        <dbReference type="ChEBI" id="CHEBI:30616"/>
        <dbReference type="ChEBI" id="CHEBI:43474"/>
        <dbReference type="ChEBI" id="CHEBI:136572"/>
        <dbReference type="ChEBI" id="CHEBI:456216"/>
        <dbReference type="EC" id="6.3.2.17"/>
    </reaction>
</comment>
<feature type="domain" description="Mur ligase C-terminal" evidence="23">
    <location>
        <begin position="307"/>
        <end position="424"/>
    </location>
</feature>
<name>A0A937K0L4_9BACT</name>
<dbReference type="SUPFAM" id="SSF53623">
    <property type="entry name" value="MurD-like peptide ligases, catalytic domain"/>
    <property type="match status" value="1"/>
</dbReference>
<evidence type="ECO:0000256" key="15">
    <source>
        <dbReference type="ARBA" id="ARBA00030048"/>
    </source>
</evidence>
<dbReference type="InterPro" id="IPR004101">
    <property type="entry name" value="Mur_ligase_C"/>
</dbReference>
<gene>
    <name evidence="25" type="ORF">JL102_06180</name>
</gene>
<comment type="pathway">
    <text evidence="4">Cofactor biosynthesis; tetrahydrofolylpolyglutamate biosynthesis.</text>
</comment>
<dbReference type="GO" id="GO:0005737">
    <property type="term" value="C:cytoplasm"/>
    <property type="evidence" value="ECO:0007669"/>
    <property type="project" value="TreeGrafter"/>
</dbReference>
<evidence type="ECO:0000256" key="10">
    <source>
        <dbReference type="ARBA" id="ARBA00022723"/>
    </source>
</evidence>
<evidence type="ECO:0000256" key="11">
    <source>
        <dbReference type="ARBA" id="ARBA00022741"/>
    </source>
</evidence>
<evidence type="ECO:0000256" key="4">
    <source>
        <dbReference type="ARBA" id="ARBA00005150"/>
    </source>
</evidence>
<evidence type="ECO:0000256" key="20">
    <source>
        <dbReference type="ARBA" id="ARBA00049035"/>
    </source>
</evidence>
<dbReference type="InterPro" id="IPR036615">
    <property type="entry name" value="Mur_ligase_C_dom_sf"/>
</dbReference>
<reference evidence="25" key="1">
    <citation type="submission" date="2021-01" db="EMBL/GenBank/DDBJ databases">
        <title>Fulvivirga kasyanovii gen. nov., sp nov., a novel member of the phylum Bacteroidetes isolated from seawater in a mussel farm.</title>
        <authorList>
            <person name="Zhao L.-H."/>
            <person name="Wang Z.-J."/>
        </authorList>
    </citation>
    <scope>NUCLEOTIDE SEQUENCE</scope>
    <source>
        <strain evidence="25">2943</strain>
    </source>
</reference>
<evidence type="ECO:0000256" key="16">
    <source>
        <dbReference type="ARBA" id="ARBA00030592"/>
    </source>
</evidence>
<comment type="catalytic activity">
    <reaction evidence="19">
        <text>10-formyltetrahydrofolyl-(gamma-L-Glu)(n) + L-glutamate + ATP = 10-formyltetrahydrofolyl-(gamma-L-Glu)(n+1) + ADP + phosphate + H(+)</text>
        <dbReference type="Rhea" id="RHEA:51904"/>
        <dbReference type="Rhea" id="RHEA-COMP:13088"/>
        <dbReference type="Rhea" id="RHEA-COMP:14300"/>
        <dbReference type="ChEBI" id="CHEBI:15378"/>
        <dbReference type="ChEBI" id="CHEBI:29985"/>
        <dbReference type="ChEBI" id="CHEBI:30616"/>
        <dbReference type="ChEBI" id="CHEBI:43474"/>
        <dbReference type="ChEBI" id="CHEBI:134413"/>
        <dbReference type="ChEBI" id="CHEBI:456216"/>
        <dbReference type="EC" id="6.3.2.17"/>
    </reaction>
</comment>
<keyword evidence="11 22" id="KW-0547">Nucleotide-binding</keyword>
<dbReference type="EC" id="6.3.2.12" evidence="6"/>
<evidence type="ECO:0000256" key="21">
    <source>
        <dbReference type="ARBA" id="ARBA00049161"/>
    </source>
</evidence>
<keyword evidence="26" id="KW-1185">Reference proteome</keyword>
<dbReference type="Pfam" id="PF08245">
    <property type="entry name" value="Mur_ligase_M"/>
    <property type="match status" value="1"/>
</dbReference>
<dbReference type="Gene3D" id="3.90.190.20">
    <property type="entry name" value="Mur ligase, C-terminal domain"/>
    <property type="match status" value="1"/>
</dbReference>
<evidence type="ECO:0000256" key="13">
    <source>
        <dbReference type="ARBA" id="ARBA00022842"/>
    </source>
</evidence>
<evidence type="ECO:0000256" key="7">
    <source>
        <dbReference type="ARBA" id="ARBA00013025"/>
    </source>
</evidence>
<dbReference type="Proteomes" id="UP000659388">
    <property type="component" value="Unassembled WGS sequence"/>
</dbReference>
<dbReference type="InterPro" id="IPR001645">
    <property type="entry name" value="Folylpolyglutamate_synth"/>
</dbReference>
<evidence type="ECO:0000256" key="2">
    <source>
        <dbReference type="ARBA" id="ARBA00002714"/>
    </source>
</evidence>
<keyword evidence="13" id="KW-0460">Magnesium</keyword>
<protein>
    <recommendedName>
        <fullName evidence="8">Dihydrofolate synthase/folylpolyglutamate synthase</fullName>
        <ecNumber evidence="6">6.3.2.12</ecNumber>
        <ecNumber evidence="7">6.3.2.17</ecNumber>
    </recommendedName>
    <alternativeName>
        <fullName evidence="17">Folylpoly-gamma-glutamate synthetase-dihydrofolate synthetase</fullName>
    </alternativeName>
    <alternativeName>
        <fullName evidence="15">Folylpolyglutamate synthetase</fullName>
    </alternativeName>
    <alternativeName>
        <fullName evidence="16">Tetrahydrofolylpolyglutamate synthase</fullName>
    </alternativeName>
</protein>
<evidence type="ECO:0000256" key="19">
    <source>
        <dbReference type="ARBA" id="ARBA00047808"/>
    </source>
</evidence>
<dbReference type="GO" id="GO:0046656">
    <property type="term" value="P:folic acid biosynthetic process"/>
    <property type="evidence" value="ECO:0007669"/>
    <property type="project" value="UniProtKB-KW"/>
</dbReference>
<dbReference type="FunFam" id="3.40.1190.10:FF:000011">
    <property type="entry name" value="Folylpolyglutamate synthase/dihydrofolate synthase"/>
    <property type="match status" value="1"/>
</dbReference>
<evidence type="ECO:0000256" key="14">
    <source>
        <dbReference type="ARBA" id="ARBA00022909"/>
    </source>
</evidence>
<comment type="function">
    <text evidence="2">Functions in two distinct reactions of the de novo folate biosynthetic pathway. Catalyzes the addition of a glutamate residue to dihydropteroate (7,8-dihydropteroate or H2Pte) to form dihydrofolate (7,8-dihydrofolate monoglutamate or H2Pte-Glu). Also catalyzes successive additions of L-glutamate to tetrahydrofolate or 10-formyltetrahydrofolate or 5,10-methylenetetrahydrofolate, leading to folylpolyglutamate derivatives.</text>
</comment>
<keyword evidence="12 22" id="KW-0067">ATP-binding</keyword>
<evidence type="ECO:0000256" key="18">
    <source>
        <dbReference type="ARBA" id="ARBA00047493"/>
    </source>
</evidence>
<dbReference type="PANTHER" id="PTHR11136">
    <property type="entry name" value="FOLYLPOLYGLUTAMATE SYNTHASE-RELATED"/>
    <property type="match status" value="1"/>
</dbReference>
<evidence type="ECO:0000256" key="12">
    <source>
        <dbReference type="ARBA" id="ARBA00022840"/>
    </source>
</evidence>
<keyword evidence="10" id="KW-0479">Metal-binding</keyword>
<evidence type="ECO:0000256" key="17">
    <source>
        <dbReference type="ARBA" id="ARBA00032510"/>
    </source>
</evidence>
<accession>A0A937K0L4</accession>
<comment type="catalytic activity">
    <reaction evidence="18">
        <text>(6S)-5,6,7,8-tetrahydrofolyl-(gamma-L-Glu)(n) + L-glutamate + ATP = (6S)-5,6,7,8-tetrahydrofolyl-(gamma-L-Glu)(n+1) + ADP + phosphate + H(+)</text>
        <dbReference type="Rhea" id="RHEA:10580"/>
        <dbReference type="Rhea" id="RHEA-COMP:14738"/>
        <dbReference type="Rhea" id="RHEA-COMP:14740"/>
        <dbReference type="ChEBI" id="CHEBI:15378"/>
        <dbReference type="ChEBI" id="CHEBI:29985"/>
        <dbReference type="ChEBI" id="CHEBI:30616"/>
        <dbReference type="ChEBI" id="CHEBI:43474"/>
        <dbReference type="ChEBI" id="CHEBI:141005"/>
        <dbReference type="ChEBI" id="CHEBI:456216"/>
        <dbReference type="EC" id="6.3.2.17"/>
    </reaction>
</comment>
<dbReference type="Pfam" id="PF02875">
    <property type="entry name" value="Mur_ligase_C"/>
    <property type="match status" value="1"/>
</dbReference>
<evidence type="ECO:0000256" key="3">
    <source>
        <dbReference type="ARBA" id="ARBA00004799"/>
    </source>
</evidence>
<proteinExistence type="inferred from homology"/>
<dbReference type="InterPro" id="IPR018109">
    <property type="entry name" value="Folylpolyglutamate_synth_CS"/>
</dbReference>
<dbReference type="PANTHER" id="PTHR11136:SF0">
    <property type="entry name" value="DIHYDROFOLATE SYNTHETASE-RELATED"/>
    <property type="match status" value="1"/>
</dbReference>